<accession>A0AAD5K195</accession>
<feature type="region of interest" description="Disordered" evidence="1">
    <location>
        <begin position="124"/>
        <end position="143"/>
    </location>
</feature>
<feature type="region of interest" description="Disordered" evidence="1">
    <location>
        <begin position="148"/>
        <end position="224"/>
    </location>
</feature>
<name>A0AAD5K195_9FUNG</name>
<feature type="compositionally biased region" description="Acidic residues" evidence="1">
    <location>
        <begin position="281"/>
        <end position="314"/>
    </location>
</feature>
<sequence>MGQQSIRKKRKLPKREAFDFQETSPGMDIPIPGSETFISPSEVLSPFTMGSGRTNKYSNPITVGTPTLHGKSRSRHHVNRPLTRPSENFAERLQRVLSNNDDYETSEDDFMILHSILPTLDHNDNNLDNSSKGNSSLDNVVPDENTLPQQQQQTQFHSYQQRHHYKQSQQQQPHQSNPNNNDTTNNERKYKVIPRKVKSKDNHHNNNDDDKDVEDKNMKNDNVDTKICMPDEKKLVDSKAQVVIKHEDIPLLAGKLPCLTDLLSPSSTLSDNDDLFRLTEIEDDDEDDKNNDEYDEDDDDYVDEDYEEDEEEEKEEGRERLSPLMQRPQQPCIQFQLSERIQKKLNKRKRSPKQLSDTLERLRMEARLEWICSTLLEKTSKKQQQ</sequence>
<evidence type="ECO:0000313" key="2">
    <source>
        <dbReference type="EMBL" id="KAI9249414.1"/>
    </source>
</evidence>
<evidence type="ECO:0000256" key="1">
    <source>
        <dbReference type="SAM" id="MobiDB-lite"/>
    </source>
</evidence>
<organism evidence="2 3">
    <name type="scientific">Phascolomyces articulosus</name>
    <dbReference type="NCBI Taxonomy" id="60185"/>
    <lineage>
        <taxon>Eukaryota</taxon>
        <taxon>Fungi</taxon>
        <taxon>Fungi incertae sedis</taxon>
        <taxon>Mucoromycota</taxon>
        <taxon>Mucoromycotina</taxon>
        <taxon>Mucoromycetes</taxon>
        <taxon>Mucorales</taxon>
        <taxon>Lichtheimiaceae</taxon>
        <taxon>Phascolomyces</taxon>
    </lineage>
</organism>
<evidence type="ECO:0000313" key="3">
    <source>
        <dbReference type="Proteomes" id="UP001209540"/>
    </source>
</evidence>
<dbReference type="AlphaFoldDB" id="A0AAD5K195"/>
<feature type="compositionally biased region" description="Basic and acidic residues" evidence="1">
    <location>
        <begin position="199"/>
        <end position="224"/>
    </location>
</feature>
<keyword evidence="3" id="KW-1185">Reference proteome</keyword>
<comment type="caution">
    <text evidence="2">The sequence shown here is derived from an EMBL/GenBank/DDBJ whole genome shotgun (WGS) entry which is preliminary data.</text>
</comment>
<feature type="compositionally biased region" description="Basic residues" evidence="1">
    <location>
        <begin position="1"/>
        <end position="13"/>
    </location>
</feature>
<proteinExistence type="predicted"/>
<feature type="region of interest" description="Disordered" evidence="1">
    <location>
        <begin position="1"/>
        <end position="87"/>
    </location>
</feature>
<dbReference type="Proteomes" id="UP001209540">
    <property type="component" value="Unassembled WGS sequence"/>
</dbReference>
<feature type="region of interest" description="Disordered" evidence="1">
    <location>
        <begin position="264"/>
        <end position="330"/>
    </location>
</feature>
<reference evidence="2" key="2">
    <citation type="submission" date="2023-02" db="EMBL/GenBank/DDBJ databases">
        <authorList>
            <consortium name="DOE Joint Genome Institute"/>
            <person name="Mondo S.J."/>
            <person name="Chang Y."/>
            <person name="Wang Y."/>
            <person name="Ahrendt S."/>
            <person name="Andreopoulos W."/>
            <person name="Barry K."/>
            <person name="Beard J."/>
            <person name="Benny G.L."/>
            <person name="Blankenship S."/>
            <person name="Bonito G."/>
            <person name="Cuomo C."/>
            <person name="Desiro A."/>
            <person name="Gervers K.A."/>
            <person name="Hundley H."/>
            <person name="Kuo A."/>
            <person name="LaButti K."/>
            <person name="Lang B.F."/>
            <person name="Lipzen A."/>
            <person name="O'Donnell K."/>
            <person name="Pangilinan J."/>
            <person name="Reynolds N."/>
            <person name="Sandor L."/>
            <person name="Smith M.W."/>
            <person name="Tsang A."/>
            <person name="Grigoriev I.V."/>
            <person name="Stajich J.E."/>
            <person name="Spatafora J.W."/>
        </authorList>
    </citation>
    <scope>NUCLEOTIDE SEQUENCE</scope>
    <source>
        <strain evidence="2">RSA 2281</strain>
    </source>
</reference>
<gene>
    <name evidence="2" type="ORF">BDA99DRAFT_523730</name>
</gene>
<dbReference type="EMBL" id="JAIXMP010000035">
    <property type="protein sequence ID" value="KAI9249414.1"/>
    <property type="molecule type" value="Genomic_DNA"/>
</dbReference>
<protein>
    <submittedName>
        <fullName evidence="2">Uncharacterized protein</fullName>
    </submittedName>
</protein>
<reference evidence="2" key="1">
    <citation type="journal article" date="2022" name="IScience">
        <title>Evolution of zygomycete secretomes and the origins of terrestrial fungal ecologies.</title>
        <authorList>
            <person name="Chang Y."/>
            <person name="Wang Y."/>
            <person name="Mondo S."/>
            <person name="Ahrendt S."/>
            <person name="Andreopoulos W."/>
            <person name="Barry K."/>
            <person name="Beard J."/>
            <person name="Benny G.L."/>
            <person name="Blankenship S."/>
            <person name="Bonito G."/>
            <person name="Cuomo C."/>
            <person name="Desiro A."/>
            <person name="Gervers K.A."/>
            <person name="Hundley H."/>
            <person name="Kuo A."/>
            <person name="LaButti K."/>
            <person name="Lang B.F."/>
            <person name="Lipzen A."/>
            <person name="O'Donnell K."/>
            <person name="Pangilinan J."/>
            <person name="Reynolds N."/>
            <person name="Sandor L."/>
            <person name="Smith M.E."/>
            <person name="Tsang A."/>
            <person name="Grigoriev I.V."/>
            <person name="Stajich J.E."/>
            <person name="Spatafora J.W."/>
        </authorList>
    </citation>
    <scope>NUCLEOTIDE SEQUENCE</scope>
    <source>
        <strain evidence="2">RSA 2281</strain>
    </source>
</reference>
<feature type="compositionally biased region" description="Low complexity" evidence="1">
    <location>
        <begin position="149"/>
        <end position="159"/>
    </location>
</feature>
<feature type="compositionally biased region" description="Low complexity" evidence="1">
    <location>
        <begin position="167"/>
        <end position="184"/>
    </location>
</feature>
<feature type="compositionally biased region" description="Basic residues" evidence="1">
    <location>
        <begin position="70"/>
        <end position="79"/>
    </location>
</feature>
<feature type="compositionally biased region" description="Polar residues" evidence="1">
    <location>
        <begin position="51"/>
        <end position="65"/>
    </location>
</feature>